<feature type="transmembrane region" description="Helical" evidence="7">
    <location>
        <begin position="280"/>
        <end position="301"/>
    </location>
</feature>
<feature type="transmembrane region" description="Helical" evidence="7">
    <location>
        <begin position="155"/>
        <end position="176"/>
    </location>
</feature>
<evidence type="ECO:0000313" key="9">
    <source>
        <dbReference type="EMBL" id="KAK3391465.1"/>
    </source>
</evidence>
<keyword evidence="5 7" id="KW-0472">Membrane</keyword>
<dbReference type="FunFam" id="1.20.1250.20:FF:000011">
    <property type="entry name" value="MFS multidrug transporter, putative"/>
    <property type="match status" value="1"/>
</dbReference>
<evidence type="ECO:0000256" key="1">
    <source>
        <dbReference type="ARBA" id="ARBA00004141"/>
    </source>
</evidence>
<dbReference type="InterPro" id="IPR011701">
    <property type="entry name" value="MFS"/>
</dbReference>
<dbReference type="Gene3D" id="1.20.1250.20">
    <property type="entry name" value="MFS general substrate transporter like domains"/>
    <property type="match status" value="1"/>
</dbReference>
<name>A0AAE0U5L0_SORBR</name>
<evidence type="ECO:0000256" key="7">
    <source>
        <dbReference type="SAM" id="Phobius"/>
    </source>
</evidence>
<gene>
    <name evidence="9" type="ORF">B0T20DRAFT_483467</name>
</gene>
<dbReference type="PANTHER" id="PTHR23502:SF68">
    <property type="entry name" value="MULTIDRUG TRANSPORTER, PUTATIVE (AFU_ORTHOLOGUE AFUA_3G01120)-RELATED"/>
    <property type="match status" value="1"/>
</dbReference>
<dbReference type="PROSITE" id="PS50850">
    <property type="entry name" value="MFS"/>
    <property type="match status" value="1"/>
</dbReference>
<protein>
    <submittedName>
        <fullName evidence="9">Major facilitator superfamily domain-containing protein</fullName>
    </submittedName>
</protein>
<dbReference type="AlphaFoldDB" id="A0AAE0U5L0"/>
<dbReference type="InterPro" id="IPR020846">
    <property type="entry name" value="MFS_dom"/>
</dbReference>
<feature type="transmembrane region" description="Helical" evidence="7">
    <location>
        <begin position="222"/>
        <end position="243"/>
    </location>
</feature>
<dbReference type="Proteomes" id="UP001281003">
    <property type="component" value="Unassembled WGS sequence"/>
</dbReference>
<feature type="domain" description="Major facilitator superfamily (MFS) profile" evidence="8">
    <location>
        <begin position="157"/>
        <end position="593"/>
    </location>
</feature>
<organism evidence="9 10">
    <name type="scientific">Sordaria brevicollis</name>
    <dbReference type="NCBI Taxonomy" id="83679"/>
    <lineage>
        <taxon>Eukaryota</taxon>
        <taxon>Fungi</taxon>
        <taxon>Dikarya</taxon>
        <taxon>Ascomycota</taxon>
        <taxon>Pezizomycotina</taxon>
        <taxon>Sordariomycetes</taxon>
        <taxon>Sordariomycetidae</taxon>
        <taxon>Sordariales</taxon>
        <taxon>Sordariaceae</taxon>
        <taxon>Sordaria</taxon>
    </lineage>
</organism>
<sequence>MTGSQLPGQAAPVSNINERDGTHHASTTPSEEAERLALQRQKSIEQAIDEGHDADIPSDIGYVLDEQGEKRRKEAIRRNSLARARSHASQARSSHHHDRDHDHDHDVEKEAAADKSGSTSGATTSGGEEENDANVIWWSENDPENPYNWPRWIKILNVGLISAQTFIAPLASSIFAPGVPSVMKEFRNSSPELASFVVSVYILGFAAGPLVIAPLSEIYGRLIVYHGCNVCFIAFLVACAVAPSFNSLIAFRFLSGIFGSCAVTNGGGTISDMITQEKRATAMSLMTMGVLLGPIIAPIIGGVISDSDLGWRWVFWVLTILAGVVALCMLVFGRESYAPILLQRRVERLRKETGNEMLRSKLDIGLSPSDYFKRSIVRPLKMLVFSPICIIFAIYIAIVYGYMYLMFTTISKVFTDPETYNFGTKIVGLVFVGMGVGSLIGLVFFSVASNRIMKAKAGPDGKGTCTPEDRLQVLPIGAIFLPAGFFIYGWTAQYHVHWIVPIMSHALIGFGNIVIFMAISMALIDTFTIYAASALAANTVARSVFGAVLPIFGLRMYDTLGLGWGNSLLAFIAVALIPVPFLLIRYGELLRTRYEIKNL</sequence>
<dbReference type="SUPFAM" id="SSF103473">
    <property type="entry name" value="MFS general substrate transporter"/>
    <property type="match status" value="1"/>
</dbReference>
<evidence type="ECO:0000256" key="3">
    <source>
        <dbReference type="ARBA" id="ARBA00022692"/>
    </source>
</evidence>
<evidence type="ECO:0000256" key="5">
    <source>
        <dbReference type="ARBA" id="ARBA00023136"/>
    </source>
</evidence>
<dbReference type="GO" id="GO:0016020">
    <property type="term" value="C:membrane"/>
    <property type="evidence" value="ECO:0007669"/>
    <property type="project" value="UniProtKB-SubCell"/>
</dbReference>
<reference evidence="9" key="1">
    <citation type="journal article" date="2023" name="Mol. Phylogenet. Evol.">
        <title>Genome-scale phylogeny and comparative genomics of the fungal order Sordariales.</title>
        <authorList>
            <person name="Hensen N."/>
            <person name="Bonometti L."/>
            <person name="Westerberg I."/>
            <person name="Brannstrom I.O."/>
            <person name="Guillou S."/>
            <person name="Cros-Aarteil S."/>
            <person name="Calhoun S."/>
            <person name="Haridas S."/>
            <person name="Kuo A."/>
            <person name="Mondo S."/>
            <person name="Pangilinan J."/>
            <person name="Riley R."/>
            <person name="LaButti K."/>
            <person name="Andreopoulos B."/>
            <person name="Lipzen A."/>
            <person name="Chen C."/>
            <person name="Yan M."/>
            <person name="Daum C."/>
            <person name="Ng V."/>
            <person name="Clum A."/>
            <person name="Steindorff A."/>
            <person name="Ohm R.A."/>
            <person name="Martin F."/>
            <person name="Silar P."/>
            <person name="Natvig D.O."/>
            <person name="Lalanne C."/>
            <person name="Gautier V."/>
            <person name="Ament-Velasquez S.L."/>
            <person name="Kruys A."/>
            <person name="Hutchinson M.I."/>
            <person name="Powell A.J."/>
            <person name="Barry K."/>
            <person name="Miller A.N."/>
            <person name="Grigoriev I.V."/>
            <person name="Debuchy R."/>
            <person name="Gladieux P."/>
            <person name="Hiltunen Thoren M."/>
            <person name="Johannesson H."/>
        </authorList>
    </citation>
    <scope>NUCLEOTIDE SEQUENCE</scope>
    <source>
        <strain evidence="9">FGSC 1904</strain>
    </source>
</reference>
<dbReference type="CDD" id="cd17323">
    <property type="entry name" value="MFS_Tpo1_MDR_like"/>
    <property type="match status" value="1"/>
</dbReference>
<evidence type="ECO:0000259" key="8">
    <source>
        <dbReference type="PROSITE" id="PS50850"/>
    </source>
</evidence>
<feature type="transmembrane region" description="Helical" evidence="7">
    <location>
        <begin position="426"/>
        <end position="450"/>
    </location>
</feature>
<accession>A0AAE0U5L0</accession>
<evidence type="ECO:0000313" key="10">
    <source>
        <dbReference type="Proteomes" id="UP001281003"/>
    </source>
</evidence>
<feature type="transmembrane region" description="Helical" evidence="7">
    <location>
        <begin position="471"/>
        <end position="490"/>
    </location>
</feature>
<comment type="caution">
    <text evidence="9">The sequence shown here is derived from an EMBL/GenBank/DDBJ whole genome shotgun (WGS) entry which is preliminary data.</text>
</comment>
<comment type="similarity">
    <text evidence="2">Belongs to the major facilitator superfamily.</text>
</comment>
<feature type="region of interest" description="Disordered" evidence="6">
    <location>
        <begin position="1"/>
        <end position="134"/>
    </location>
</feature>
<keyword evidence="3 7" id="KW-0812">Transmembrane</keyword>
<feature type="transmembrane region" description="Helical" evidence="7">
    <location>
        <begin position="531"/>
        <end position="552"/>
    </location>
</feature>
<evidence type="ECO:0000256" key="4">
    <source>
        <dbReference type="ARBA" id="ARBA00022989"/>
    </source>
</evidence>
<dbReference type="PANTHER" id="PTHR23502">
    <property type="entry name" value="MAJOR FACILITATOR SUPERFAMILY"/>
    <property type="match status" value="1"/>
</dbReference>
<evidence type="ECO:0000256" key="2">
    <source>
        <dbReference type="ARBA" id="ARBA00008335"/>
    </source>
</evidence>
<feature type="compositionally biased region" description="Basic and acidic residues" evidence="6">
    <location>
        <begin position="97"/>
        <end position="113"/>
    </location>
</feature>
<feature type="transmembrane region" description="Helical" evidence="7">
    <location>
        <begin position="249"/>
        <end position="268"/>
    </location>
</feature>
<dbReference type="EMBL" id="JAUTDP010000013">
    <property type="protein sequence ID" value="KAK3391465.1"/>
    <property type="molecule type" value="Genomic_DNA"/>
</dbReference>
<comment type="subcellular location">
    <subcellularLocation>
        <location evidence="1">Membrane</location>
        <topology evidence="1">Multi-pass membrane protein</topology>
    </subcellularLocation>
</comment>
<keyword evidence="4 7" id="KW-1133">Transmembrane helix</keyword>
<dbReference type="Pfam" id="PF07690">
    <property type="entry name" value="MFS_1"/>
    <property type="match status" value="1"/>
</dbReference>
<dbReference type="InterPro" id="IPR036259">
    <property type="entry name" value="MFS_trans_sf"/>
</dbReference>
<feature type="transmembrane region" description="Helical" evidence="7">
    <location>
        <begin position="502"/>
        <end position="524"/>
    </location>
</feature>
<feature type="transmembrane region" description="Helical" evidence="7">
    <location>
        <begin position="196"/>
        <end position="215"/>
    </location>
</feature>
<feature type="transmembrane region" description="Helical" evidence="7">
    <location>
        <begin position="564"/>
        <end position="584"/>
    </location>
</feature>
<reference evidence="9" key="2">
    <citation type="submission" date="2023-07" db="EMBL/GenBank/DDBJ databases">
        <authorList>
            <consortium name="Lawrence Berkeley National Laboratory"/>
            <person name="Haridas S."/>
            <person name="Hensen N."/>
            <person name="Bonometti L."/>
            <person name="Westerberg I."/>
            <person name="Brannstrom I.O."/>
            <person name="Guillou S."/>
            <person name="Cros-Aarteil S."/>
            <person name="Calhoun S."/>
            <person name="Kuo A."/>
            <person name="Mondo S."/>
            <person name="Pangilinan J."/>
            <person name="Riley R."/>
            <person name="LaButti K."/>
            <person name="Andreopoulos B."/>
            <person name="Lipzen A."/>
            <person name="Chen C."/>
            <person name="Yanf M."/>
            <person name="Daum C."/>
            <person name="Ng V."/>
            <person name="Clum A."/>
            <person name="Steindorff A."/>
            <person name="Ohm R."/>
            <person name="Martin F."/>
            <person name="Silar P."/>
            <person name="Natvig D."/>
            <person name="Lalanne C."/>
            <person name="Gautier V."/>
            <person name="Ament-velasquez S.L."/>
            <person name="Kruys A."/>
            <person name="Hutchinson M.I."/>
            <person name="Powell A.J."/>
            <person name="Barry K."/>
            <person name="Miller A.N."/>
            <person name="Grigoriev I.V."/>
            <person name="Debuchy R."/>
            <person name="Gladieux P."/>
            <person name="Thoren M.H."/>
            <person name="Johannesson H."/>
        </authorList>
    </citation>
    <scope>NUCLEOTIDE SEQUENCE</scope>
    <source>
        <strain evidence="9">FGSC 1904</strain>
    </source>
</reference>
<dbReference type="GO" id="GO:0022857">
    <property type="term" value="F:transmembrane transporter activity"/>
    <property type="evidence" value="ECO:0007669"/>
    <property type="project" value="InterPro"/>
</dbReference>
<feature type="transmembrane region" description="Helical" evidence="7">
    <location>
        <begin position="313"/>
        <end position="332"/>
    </location>
</feature>
<keyword evidence="10" id="KW-1185">Reference proteome</keyword>
<evidence type="ECO:0000256" key="6">
    <source>
        <dbReference type="SAM" id="MobiDB-lite"/>
    </source>
</evidence>
<feature type="compositionally biased region" description="Polar residues" evidence="6">
    <location>
        <begin position="1"/>
        <end position="16"/>
    </location>
</feature>
<proteinExistence type="inferred from homology"/>
<feature type="transmembrane region" description="Helical" evidence="7">
    <location>
        <begin position="383"/>
        <end position="406"/>
    </location>
</feature>
<feature type="compositionally biased region" description="Low complexity" evidence="6">
    <location>
        <begin position="114"/>
        <end position="126"/>
    </location>
</feature>